<protein>
    <submittedName>
        <fullName evidence="2">Uncharacterized protein</fullName>
    </submittedName>
</protein>
<feature type="compositionally biased region" description="Basic and acidic residues" evidence="1">
    <location>
        <begin position="217"/>
        <end position="231"/>
    </location>
</feature>
<feature type="compositionally biased region" description="Basic and acidic residues" evidence="1">
    <location>
        <begin position="138"/>
        <end position="158"/>
    </location>
</feature>
<feature type="compositionally biased region" description="Basic and acidic residues" evidence="1">
    <location>
        <begin position="166"/>
        <end position="205"/>
    </location>
</feature>
<dbReference type="Proteomes" id="UP000177870">
    <property type="component" value="Chromosome"/>
</dbReference>
<feature type="region of interest" description="Disordered" evidence="1">
    <location>
        <begin position="39"/>
        <end position="77"/>
    </location>
</feature>
<evidence type="ECO:0000256" key="1">
    <source>
        <dbReference type="SAM" id="MobiDB-lite"/>
    </source>
</evidence>
<feature type="compositionally biased region" description="Polar residues" evidence="1">
    <location>
        <begin position="427"/>
        <end position="447"/>
    </location>
</feature>
<dbReference type="KEGG" id="mpro:BJP34_16810"/>
<feature type="compositionally biased region" description="Low complexity" evidence="1">
    <location>
        <begin position="67"/>
        <end position="77"/>
    </location>
</feature>
<dbReference type="STRING" id="1458985.BJP34_16810"/>
<accession>A0A1D8TTU9</accession>
<name>A0A1D8TTU9_9CYAN</name>
<organism evidence="2 3">
    <name type="scientific">Moorena producens PAL-8-15-08-1</name>
    <dbReference type="NCBI Taxonomy" id="1458985"/>
    <lineage>
        <taxon>Bacteria</taxon>
        <taxon>Bacillati</taxon>
        <taxon>Cyanobacteriota</taxon>
        <taxon>Cyanophyceae</taxon>
        <taxon>Coleofasciculales</taxon>
        <taxon>Coleofasciculaceae</taxon>
        <taxon>Moorena</taxon>
    </lineage>
</organism>
<feature type="compositionally biased region" description="Basic and acidic residues" evidence="1">
    <location>
        <begin position="320"/>
        <end position="330"/>
    </location>
</feature>
<feature type="compositionally biased region" description="Polar residues" evidence="1">
    <location>
        <begin position="555"/>
        <end position="569"/>
    </location>
</feature>
<feature type="compositionally biased region" description="Basic and acidic residues" evidence="1">
    <location>
        <begin position="371"/>
        <end position="405"/>
    </location>
</feature>
<feature type="region of interest" description="Disordered" evidence="1">
    <location>
        <begin position="138"/>
        <end position="454"/>
    </location>
</feature>
<feature type="compositionally biased region" description="Basic and acidic residues" evidence="1">
    <location>
        <begin position="351"/>
        <end position="360"/>
    </location>
</feature>
<dbReference type="RefSeq" id="WP_070393337.1">
    <property type="nucleotide sequence ID" value="NZ_CP017599.1"/>
</dbReference>
<reference evidence="3" key="1">
    <citation type="submission" date="2016-10" db="EMBL/GenBank/DDBJ databases">
        <title>Comparative genomics uncovers the prolific and rare metabolic potential of the cyanobacterial genus Moorea.</title>
        <authorList>
            <person name="Leao T."/>
            <person name="Castelao G."/>
            <person name="Korobeynikov A."/>
            <person name="Monroe E.A."/>
            <person name="Podell S."/>
            <person name="Glukhov E."/>
            <person name="Allen E."/>
            <person name="Gerwick W.H."/>
            <person name="Gerwick L."/>
        </authorList>
    </citation>
    <scope>NUCLEOTIDE SEQUENCE [LARGE SCALE GENOMIC DNA]</scope>
    <source>
        <strain evidence="3">PAL-8-15-08-1</strain>
    </source>
</reference>
<proteinExistence type="predicted"/>
<evidence type="ECO:0000313" key="3">
    <source>
        <dbReference type="Proteomes" id="UP000177870"/>
    </source>
</evidence>
<feature type="region of interest" description="Disordered" evidence="1">
    <location>
        <begin position="550"/>
        <end position="584"/>
    </location>
</feature>
<gene>
    <name evidence="2" type="ORF">BJP34_16810</name>
</gene>
<feature type="compositionally biased region" description="Basic and acidic residues" evidence="1">
    <location>
        <begin position="54"/>
        <end position="65"/>
    </location>
</feature>
<dbReference type="AlphaFoldDB" id="A0A1D8TTU9"/>
<dbReference type="EMBL" id="CP017599">
    <property type="protein sequence ID" value="AOX00886.1"/>
    <property type="molecule type" value="Genomic_DNA"/>
</dbReference>
<sequence>MADLFTRLARRTLGLMPVVQPRIASRFAPEEAMASENANLEIPSLFEGDPSLRSQEKEKRNREKNAIAPTNNPITNEPITTDLQLERMEEIQELVGREKIGERSRGIELEKIQRVESNSGDIGGDITENKESLGERVTKEVRELETRRELKEISRESPDAIASQEGEYKRSAKPLKPKELGKNKESDFPTEEVLKSSRETREIDQKVSSLEGVIRGNESDYRELESPERSKGLNNRKKNAIAPGEDLTPRDVVSRNVNPPAVERVRELESQAPNTREVKQLGRNEQNDSPIKDVLTSVRETREVGQNPSSGDGKSGGNEVDSRESKKSVNPDRPSGKTPPRTFTAKLFSRNQEKSTESVRETAPSQPVTEGKVDSRTVKSLELEKGIDLESPLKSRGVKEPDSKELSTQSRNIPQPRKAIASKTRGKVQSENQLTAPGFSNQESETSLPLLEQENPRALKEIEDGVKLSSRREDQLSQLAPETAIARVEKGGETGKTETDRPVKLEDNLIGNNPLQLLESKLAEERKASIASTPTIQVTIGKIEVRGTKPAVKPVQQSRRMQSTVSSPRLSLDEYLKHRNGNNI</sequence>
<evidence type="ECO:0000313" key="2">
    <source>
        <dbReference type="EMBL" id="AOX00886.1"/>
    </source>
</evidence>
<feature type="compositionally biased region" description="Basic and acidic residues" evidence="1">
    <location>
        <begin position="276"/>
        <end position="286"/>
    </location>
</feature>